<name>A0A9P1L1C1_PARSO</name>
<protein>
    <submittedName>
        <fullName evidence="1">Asparaginase-like protein</fullName>
    </submittedName>
</protein>
<evidence type="ECO:0000313" key="1">
    <source>
        <dbReference type="EMBL" id="CEO32731.1"/>
    </source>
</evidence>
<reference evidence="2" key="1">
    <citation type="submission" date="2015-01" db="EMBL/GenBank/DDBJ databases">
        <authorList>
            <person name="Aslett A.Martin."/>
            <person name="De Silva Nishadi"/>
        </authorList>
    </citation>
    <scope>NUCLEOTIDE SEQUENCE [LARGE SCALE GENOMIC DNA]</scope>
    <source>
        <strain evidence="2">UMC4404</strain>
    </source>
</reference>
<dbReference type="InterPro" id="IPR010349">
    <property type="entry name" value="Asparaginase_II"/>
</dbReference>
<dbReference type="Pfam" id="PF06089">
    <property type="entry name" value="Asparaginase_II"/>
    <property type="match status" value="1"/>
</dbReference>
<proteinExistence type="predicted"/>
<evidence type="ECO:0000313" key="2">
    <source>
        <dbReference type="Proteomes" id="UP000049685"/>
    </source>
</evidence>
<organism evidence="1 2">
    <name type="scientific">Paraclostridium sordellii</name>
    <name type="common">Clostridium sordellii</name>
    <dbReference type="NCBI Taxonomy" id="1505"/>
    <lineage>
        <taxon>Bacteria</taxon>
        <taxon>Bacillati</taxon>
        <taxon>Bacillota</taxon>
        <taxon>Clostridia</taxon>
        <taxon>Peptostreptococcales</taxon>
        <taxon>Peptostreptococcaceae</taxon>
        <taxon>Paraclostridium</taxon>
    </lineage>
</organism>
<dbReference type="Proteomes" id="UP000049685">
    <property type="component" value="Unassembled WGS sequence"/>
</dbReference>
<dbReference type="PANTHER" id="PTHR42110">
    <property type="entry name" value="L-ASPARAGINASE, PUTATIVE (AFU_ORTHOLOGUE AFUA_3G11890)-RELATED"/>
    <property type="match status" value="1"/>
</dbReference>
<dbReference type="AlphaFoldDB" id="A0A9P1L1C1"/>
<dbReference type="RefSeq" id="WP_057557655.1">
    <property type="nucleotide sequence ID" value="NZ_CDNY01000003.1"/>
</dbReference>
<accession>A0A9P1L1C1</accession>
<comment type="caution">
    <text evidence="1">The sequence shown here is derived from an EMBL/GenBank/DDBJ whole genome shotgun (WGS) entry which is preliminary data.</text>
</comment>
<dbReference type="EMBL" id="CDNY01000003">
    <property type="protein sequence ID" value="CEO32731.1"/>
    <property type="molecule type" value="Genomic_DNA"/>
</dbReference>
<gene>
    <name evidence="1" type="ORF">UMC4404_07111</name>
</gene>
<dbReference type="PANTHER" id="PTHR42110:SF1">
    <property type="entry name" value="L-ASPARAGINASE, PUTATIVE (AFU_ORTHOLOGUE AFUA_3G11890)-RELATED"/>
    <property type="match status" value="1"/>
</dbReference>
<sequence>MEVLVNTYRGDLVDLVTTGSIAVVDSKGNLLYSVGDPYEIAYARSSAKLMQAVVPVLYGAVDEYKINDKEIAQICASHSGEKIHVDTVRDILNKIHLNEDYLQCGEHYPFKEDVANLMKEKGEEPLAVHNNCSGKHAGMLATVKYLNEDLDTYYKANHPHQRRIIEMIGKLCDYNPDDIGIGLDGCGVPVHALPLNKFAYGMARMVEPSSLDEKYREPVTRVVNAVMNNPVYASGSDRIDFKVMNKYPNKVVVKSGANGYFGGAIPDKGIGFAIKTHDGLSPMRNVVLIELLHQLGVIPSEDLAYFDDEHNIRVYNHKKELVGESKAIFKLKKHYSKSSYFI</sequence>